<evidence type="ECO:0000256" key="5">
    <source>
        <dbReference type="ARBA" id="ARBA00022840"/>
    </source>
</evidence>
<dbReference type="Gene3D" id="3.30.200.20">
    <property type="entry name" value="Phosphorylase Kinase, domain 1"/>
    <property type="match status" value="1"/>
</dbReference>
<dbReference type="InterPro" id="IPR011009">
    <property type="entry name" value="Kinase-like_dom_sf"/>
</dbReference>
<dbReference type="PROSITE" id="PS00108">
    <property type="entry name" value="PROTEIN_KINASE_ST"/>
    <property type="match status" value="1"/>
</dbReference>
<dbReference type="RefSeq" id="WP_338255401.1">
    <property type="nucleotide sequence ID" value="NZ_BSRI01000002.1"/>
</dbReference>
<dbReference type="InterPro" id="IPR017441">
    <property type="entry name" value="Protein_kinase_ATP_BS"/>
</dbReference>
<dbReference type="PROSITE" id="PS00107">
    <property type="entry name" value="PROTEIN_KINASE_ATP"/>
    <property type="match status" value="1"/>
</dbReference>
<keyword evidence="7" id="KW-0812">Transmembrane</keyword>
<feature type="domain" description="Protein kinase" evidence="8">
    <location>
        <begin position="17"/>
        <end position="274"/>
    </location>
</feature>
<keyword evidence="5 6" id="KW-0067">ATP-binding</keyword>
<dbReference type="PROSITE" id="PS50011">
    <property type="entry name" value="PROTEIN_KINASE_DOM"/>
    <property type="match status" value="1"/>
</dbReference>
<evidence type="ECO:0000313" key="9">
    <source>
        <dbReference type="EMBL" id="GLV58962.1"/>
    </source>
</evidence>
<dbReference type="InterPro" id="IPR008271">
    <property type="entry name" value="Ser/Thr_kinase_AS"/>
</dbReference>
<protein>
    <recommendedName>
        <fullName evidence="1">non-specific serine/threonine protein kinase</fullName>
        <ecNumber evidence="1">2.7.11.1</ecNumber>
    </recommendedName>
</protein>
<feature type="transmembrane region" description="Helical" evidence="7">
    <location>
        <begin position="334"/>
        <end position="357"/>
    </location>
</feature>
<dbReference type="Pfam" id="PF00069">
    <property type="entry name" value="Pkinase"/>
    <property type="match status" value="1"/>
</dbReference>
<comment type="caution">
    <text evidence="9">The sequence shown here is derived from an EMBL/GenBank/DDBJ whole genome shotgun (WGS) entry which is preliminary data.</text>
</comment>
<dbReference type="SMART" id="SM00220">
    <property type="entry name" value="S_TKc"/>
    <property type="match status" value="1"/>
</dbReference>
<name>A0ABQ6G2E9_9CHLR</name>
<evidence type="ECO:0000256" key="6">
    <source>
        <dbReference type="PROSITE-ProRule" id="PRU10141"/>
    </source>
</evidence>
<reference evidence="9 10" key="1">
    <citation type="submission" date="2023-02" db="EMBL/GenBank/DDBJ databases">
        <title>Dictyobacter halimunensis sp. nov., a new member of the class Ktedonobacteria from forest soil in a geothermal area.</title>
        <authorList>
            <person name="Rachmania M.K."/>
            <person name="Ningsih F."/>
            <person name="Sakai Y."/>
            <person name="Yabe S."/>
            <person name="Yokota A."/>
            <person name="Sjamsuridzal W."/>
        </authorList>
    </citation>
    <scope>NUCLEOTIDE SEQUENCE [LARGE SCALE GENOMIC DNA]</scope>
    <source>
        <strain evidence="9 10">S3.2.2.5</strain>
    </source>
</reference>
<dbReference type="Gene3D" id="2.60.120.560">
    <property type="entry name" value="Exo-inulinase, domain 1"/>
    <property type="match status" value="1"/>
</dbReference>
<dbReference type="EMBL" id="BSRI01000002">
    <property type="protein sequence ID" value="GLV58962.1"/>
    <property type="molecule type" value="Genomic_DNA"/>
</dbReference>
<evidence type="ECO:0000256" key="3">
    <source>
        <dbReference type="ARBA" id="ARBA00022741"/>
    </source>
</evidence>
<dbReference type="PANTHER" id="PTHR43289:SF6">
    <property type="entry name" value="SERINE_THREONINE-PROTEIN KINASE NEKL-3"/>
    <property type="match status" value="1"/>
</dbReference>
<evidence type="ECO:0000256" key="7">
    <source>
        <dbReference type="SAM" id="Phobius"/>
    </source>
</evidence>
<dbReference type="Proteomes" id="UP001344906">
    <property type="component" value="Unassembled WGS sequence"/>
</dbReference>
<keyword evidence="7" id="KW-0472">Membrane</keyword>
<gene>
    <name evidence="9" type="ORF">KDH_57900</name>
</gene>
<proteinExistence type="predicted"/>
<dbReference type="PANTHER" id="PTHR43289">
    <property type="entry name" value="MITOGEN-ACTIVATED PROTEIN KINASE KINASE KINASE 20-RELATED"/>
    <property type="match status" value="1"/>
</dbReference>
<keyword evidence="2" id="KW-0808">Transferase</keyword>
<dbReference type="InterPro" id="IPR000719">
    <property type="entry name" value="Prot_kinase_dom"/>
</dbReference>
<dbReference type="Gene3D" id="1.10.510.10">
    <property type="entry name" value="Transferase(Phosphotransferase) domain 1"/>
    <property type="match status" value="1"/>
</dbReference>
<keyword evidence="10" id="KW-1185">Reference proteome</keyword>
<keyword evidence="3 6" id="KW-0547">Nucleotide-binding</keyword>
<sequence length="582" mass="62687">MGTEHGSQLAGERIGNYQLKHVLGSGGFADVYLGEHLHLGSYAAVKVLHTKLAHEQLEDFRQEGHILAHLLHPHIVRVLDFDVQNMRPFLVMDYAPGGTLRQRHPKGSRVPLAAVVEYVQQVASALDYAHAQKLIHRDVKPENMLVDQQGRVVLSDFGVASMAHDTRSQTQGAIAGTIAYIAPEQIQGRPRTASDQYALAAIAYEWLSGERPFRGSMSEVVSQHLVTPPPPLSERIPGIPPAAERVIFTALAKDPRQRYASVGDFAAALAQASMEGTTDASSPHIAHSTNPLTLSSPVRMTDSARQRAAEATINNMSTPPSLTPGARRPSSHRWLLIVASILLAILLIAGGIGAALMQPSTAKNTTHNTPVIHLDPTATLTHAQRATAIASAGPDRLYQLVTGVHPTWQDPLSAQDHNNWTLSKHCGFSGGTYHVTSTTTKTLENCFANATHLCNMAFQVQITHLSGEGGGISFRNTTNGSKHKGYTFMLKPSGAYDFSAAGATVIPYTLTTSSAFHPGYHVSNVITVIARGSNFYFYVNHHFLASAHNSTLACGKLGLIALDWSSLASASFSNAKVWTLPS</sequence>
<evidence type="ECO:0000313" key="10">
    <source>
        <dbReference type="Proteomes" id="UP001344906"/>
    </source>
</evidence>
<evidence type="ECO:0000256" key="1">
    <source>
        <dbReference type="ARBA" id="ARBA00012513"/>
    </source>
</evidence>
<dbReference type="EC" id="2.7.11.1" evidence="1"/>
<keyword evidence="4" id="KW-0418">Kinase</keyword>
<evidence type="ECO:0000259" key="8">
    <source>
        <dbReference type="PROSITE" id="PS50011"/>
    </source>
</evidence>
<dbReference type="CDD" id="cd14014">
    <property type="entry name" value="STKc_PknB_like"/>
    <property type="match status" value="1"/>
</dbReference>
<evidence type="ECO:0000256" key="2">
    <source>
        <dbReference type="ARBA" id="ARBA00022679"/>
    </source>
</evidence>
<accession>A0ABQ6G2E9</accession>
<feature type="binding site" evidence="6">
    <location>
        <position position="46"/>
    </location>
    <ligand>
        <name>ATP</name>
        <dbReference type="ChEBI" id="CHEBI:30616"/>
    </ligand>
</feature>
<organism evidence="9 10">
    <name type="scientific">Dictyobacter halimunensis</name>
    <dbReference type="NCBI Taxonomy" id="3026934"/>
    <lineage>
        <taxon>Bacteria</taxon>
        <taxon>Bacillati</taxon>
        <taxon>Chloroflexota</taxon>
        <taxon>Ktedonobacteria</taxon>
        <taxon>Ktedonobacterales</taxon>
        <taxon>Dictyobacteraceae</taxon>
        <taxon>Dictyobacter</taxon>
    </lineage>
</organism>
<keyword evidence="7" id="KW-1133">Transmembrane helix</keyword>
<dbReference type="SUPFAM" id="SSF56112">
    <property type="entry name" value="Protein kinase-like (PK-like)"/>
    <property type="match status" value="1"/>
</dbReference>
<evidence type="ECO:0000256" key="4">
    <source>
        <dbReference type="ARBA" id="ARBA00022777"/>
    </source>
</evidence>